<dbReference type="PANTHER" id="PTHR41291:SF1">
    <property type="entry name" value="DNA ALKYLATION REPAIR PROTEIN"/>
    <property type="match status" value="1"/>
</dbReference>
<evidence type="ECO:0000313" key="2">
    <source>
        <dbReference type="Proteomes" id="UP000006044"/>
    </source>
</evidence>
<protein>
    <recommendedName>
        <fullName evidence="3">DNA alkylation repair enzyme</fullName>
    </recommendedName>
</protein>
<name>K0WX68_9BACT</name>
<dbReference type="EMBL" id="ADLE01000011">
    <property type="protein sequence ID" value="EJZ63832.1"/>
    <property type="molecule type" value="Genomic_DNA"/>
</dbReference>
<dbReference type="Pfam" id="PF08713">
    <property type="entry name" value="DNA_alkylation"/>
    <property type="match status" value="1"/>
</dbReference>
<dbReference type="SUPFAM" id="SSF48371">
    <property type="entry name" value="ARM repeat"/>
    <property type="match status" value="1"/>
</dbReference>
<dbReference type="eggNOG" id="COG4912">
    <property type="taxonomic scope" value="Bacteria"/>
</dbReference>
<accession>K0WX68</accession>
<dbReference type="PANTHER" id="PTHR41291">
    <property type="entry name" value="DNA ALKYLATION REPAIR PROTEIN"/>
    <property type="match status" value="1"/>
</dbReference>
<organism evidence="1 2">
    <name type="scientific">Barnesiella intestinihominis YIT 11860</name>
    <dbReference type="NCBI Taxonomy" id="742726"/>
    <lineage>
        <taxon>Bacteria</taxon>
        <taxon>Pseudomonadati</taxon>
        <taxon>Bacteroidota</taxon>
        <taxon>Bacteroidia</taxon>
        <taxon>Bacteroidales</taxon>
        <taxon>Barnesiellaceae</taxon>
        <taxon>Barnesiella</taxon>
    </lineage>
</organism>
<proteinExistence type="predicted"/>
<dbReference type="Proteomes" id="UP000006044">
    <property type="component" value="Unassembled WGS sequence"/>
</dbReference>
<keyword evidence="2" id="KW-1185">Reference proteome</keyword>
<evidence type="ECO:0000313" key="1">
    <source>
        <dbReference type="EMBL" id="EJZ63832.1"/>
    </source>
</evidence>
<gene>
    <name evidence="1" type="ORF">HMPREF9448_01671</name>
</gene>
<dbReference type="AlphaFoldDB" id="K0WX68"/>
<sequence length="213" mass="24523">MNGIVSQNMRNLGANYKINFGLTLPLLKKIAEEIPADAQLANALWNDTAVRESMMLAPMLYPADEFNEDEAEKWVTNMPNIEIADICCKSLFRRLRFAPRKALSWSLSDKMIRQYTGLQLATAWLIDHHEINDISIFEQIADIALKKVADPNVNLAFPAVNYLKQAMHHDKLSVYILSNSKNSFENNELYSNLFDELNQEKELFKEFSRYDSN</sequence>
<dbReference type="Gene3D" id="1.25.10.90">
    <property type="match status" value="1"/>
</dbReference>
<dbReference type="HOGENOM" id="CLU_061369_3_0_10"/>
<dbReference type="InterPro" id="IPR016024">
    <property type="entry name" value="ARM-type_fold"/>
</dbReference>
<dbReference type="InterPro" id="IPR014825">
    <property type="entry name" value="DNA_alkylation"/>
</dbReference>
<dbReference type="STRING" id="742726.HMPREF9448_01671"/>
<reference evidence="1 2" key="1">
    <citation type="submission" date="2012-08" db="EMBL/GenBank/DDBJ databases">
        <title>The Genome Sequence of Barnesiella intestinihominis YIT 11860.</title>
        <authorList>
            <consortium name="The Broad Institute Genome Sequencing Platform"/>
            <person name="Earl A."/>
            <person name="Ward D."/>
            <person name="Feldgarden M."/>
            <person name="Gevers D."/>
            <person name="Morotomi M."/>
            <person name="Walker B."/>
            <person name="Young S.K."/>
            <person name="Zeng Q."/>
            <person name="Gargeya S."/>
            <person name="Fitzgerald M."/>
            <person name="Haas B."/>
            <person name="Abouelleil A."/>
            <person name="Alvarado L."/>
            <person name="Arachchi H.M."/>
            <person name="Berlin A.M."/>
            <person name="Chapman S.B."/>
            <person name="Goldberg J."/>
            <person name="Griggs A."/>
            <person name="Gujja S."/>
            <person name="Hansen M."/>
            <person name="Howarth C."/>
            <person name="Imamovic A."/>
            <person name="Larimer J."/>
            <person name="McCowen C."/>
            <person name="Montmayeur A."/>
            <person name="Murphy C."/>
            <person name="Neiman D."/>
            <person name="Pearson M."/>
            <person name="Priest M."/>
            <person name="Roberts A."/>
            <person name="Saif S."/>
            <person name="Shea T."/>
            <person name="Sisk P."/>
            <person name="Sykes S."/>
            <person name="Wortman J."/>
            <person name="Nusbaum C."/>
            <person name="Birren B."/>
        </authorList>
    </citation>
    <scope>NUCLEOTIDE SEQUENCE [LARGE SCALE GENOMIC DNA]</scope>
    <source>
        <strain evidence="1 2">YIT 11860</strain>
    </source>
</reference>
<comment type="caution">
    <text evidence="1">The sequence shown here is derived from an EMBL/GenBank/DDBJ whole genome shotgun (WGS) entry which is preliminary data.</text>
</comment>
<evidence type="ECO:0008006" key="3">
    <source>
        <dbReference type="Google" id="ProtNLM"/>
    </source>
</evidence>